<dbReference type="PROSITE" id="PS50893">
    <property type="entry name" value="ABC_TRANSPORTER_2"/>
    <property type="match status" value="2"/>
</dbReference>
<proteinExistence type="predicted"/>
<keyword evidence="6 9" id="KW-1133">Transmembrane helix</keyword>
<dbReference type="PANTHER" id="PTHR19241">
    <property type="entry name" value="ATP-BINDING CASSETTE TRANSPORTER"/>
    <property type="match status" value="1"/>
</dbReference>
<dbReference type="FunFam" id="3.40.50.300:FF:000289">
    <property type="entry name" value="ABC transporter G family member 31"/>
    <property type="match status" value="1"/>
</dbReference>
<evidence type="ECO:0000259" key="10">
    <source>
        <dbReference type="PROSITE" id="PS50893"/>
    </source>
</evidence>
<dbReference type="Pfam" id="PF01061">
    <property type="entry name" value="ABC2_membrane"/>
    <property type="match status" value="2"/>
</dbReference>
<accession>A0ABD3QSX7</accession>
<protein>
    <recommendedName>
        <fullName evidence="10">ABC transporter domain-containing protein</fullName>
    </recommendedName>
</protein>
<keyword evidence="12" id="KW-1185">Reference proteome</keyword>
<keyword evidence="2" id="KW-0813">Transport</keyword>
<feature type="compositionally biased region" description="Polar residues" evidence="8">
    <location>
        <begin position="15"/>
        <end position="45"/>
    </location>
</feature>
<dbReference type="InterPro" id="IPR034003">
    <property type="entry name" value="ABCG_PDR_2"/>
</dbReference>
<dbReference type="Proteomes" id="UP001516023">
    <property type="component" value="Unassembled WGS sequence"/>
</dbReference>
<feature type="region of interest" description="Disordered" evidence="8">
    <location>
        <begin position="1"/>
        <end position="45"/>
    </location>
</feature>
<evidence type="ECO:0000256" key="2">
    <source>
        <dbReference type="ARBA" id="ARBA00022448"/>
    </source>
</evidence>
<evidence type="ECO:0000313" key="12">
    <source>
        <dbReference type="Proteomes" id="UP001516023"/>
    </source>
</evidence>
<reference evidence="11 12" key="1">
    <citation type="journal article" date="2020" name="G3 (Bethesda)">
        <title>Improved Reference Genome for Cyclotella cryptica CCMP332, a Model for Cell Wall Morphogenesis, Salinity Adaptation, and Lipid Production in Diatoms (Bacillariophyta).</title>
        <authorList>
            <person name="Roberts W.R."/>
            <person name="Downey K.M."/>
            <person name="Ruck E.C."/>
            <person name="Traller J.C."/>
            <person name="Alverson A.J."/>
        </authorList>
    </citation>
    <scope>NUCLEOTIDE SEQUENCE [LARGE SCALE GENOMIC DNA]</scope>
    <source>
        <strain evidence="11 12">CCMP332</strain>
    </source>
</reference>
<dbReference type="Gene3D" id="3.40.50.300">
    <property type="entry name" value="P-loop containing nucleotide triphosphate hydrolases"/>
    <property type="match status" value="2"/>
</dbReference>
<name>A0ABD3QSX7_9STRA</name>
<feature type="transmembrane region" description="Helical" evidence="9">
    <location>
        <begin position="709"/>
        <end position="728"/>
    </location>
</feature>
<dbReference type="SUPFAM" id="SSF52540">
    <property type="entry name" value="P-loop containing nucleoside triphosphate hydrolases"/>
    <property type="match status" value="2"/>
</dbReference>
<feature type="transmembrane region" description="Helical" evidence="9">
    <location>
        <begin position="768"/>
        <end position="791"/>
    </location>
</feature>
<keyword evidence="4" id="KW-0547">Nucleotide-binding</keyword>
<dbReference type="InterPro" id="IPR013525">
    <property type="entry name" value="ABC2_TM"/>
</dbReference>
<dbReference type="InterPro" id="IPR003593">
    <property type="entry name" value="AAA+_ATPase"/>
</dbReference>
<comment type="subcellular location">
    <subcellularLocation>
        <location evidence="1">Membrane</location>
        <topology evidence="1">Multi-pass membrane protein</topology>
    </subcellularLocation>
</comment>
<dbReference type="SMART" id="SM00382">
    <property type="entry name" value="AAA"/>
    <property type="match status" value="2"/>
</dbReference>
<evidence type="ECO:0000313" key="11">
    <source>
        <dbReference type="EMBL" id="KAL3802106.1"/>
    </source>
</evidence>
<feature type="transmembrane region" description="Helical" evidence="9">
    <location>
        <begin position="1205"/>
        <end position="1226"/>
    </location>
</feature>
<evidence type="ECO:0000256" key="9">
    <source>
        <dbReference type="SAM" id="Phobius"/>
    </source>
</evidence>
<dbReference type="InterPro" id="IPR017871">
    <property type="entry name" value="ABC_transporter-like_CS"/>
</dbReference>
<dbReference type="PROSITE" id="PS00211">
    <property type="entry name" value="ABC_TRANSPORTER_1"/>
    <property type="match status" value="1"/>
</dbReference>
<comment type="caution">
    <text evidence="11">The sequence shown here is derived from an EMBL/GenBank/DDBJ whole genome shotgun (WGS) entry which is preliminary data.</text>
</comment>
<gene>
    <name evidence="11" type="ORF">HJC23_010862</name>
</gene>
<evidence type="ECO:0000256" key="3">
    <source>
        <dbReference type="ARBA" id="ARBA00022692"/>
    </source>
</evidence>
<evidence type="ECO:0000256" key="4">
    <source>
        <dbReference type="ARBA" id="ARBA00022741"/>
    </source>
</evidence>
<feature type="domain" description="ABC transporter" evidence="10">
    <location>
        <begin position="173"/>
        <end position="443"/>
    </location>
</feature>
<feature type="domain" description="ABC transporter" evidence="10">
    <location>
        <begin position="831"/>
        <end position="1077"/>
    </location>
</feature>
<feature type="transmembrane region" description="Helical" evidence="9">
    <location>
        <begin position="1284"/>
        <end position="1300"/>
    </location>
</feature>
<dbReference type="GO" id="GO:0016020">
    <property type="term" value="C:membrane"/>
    <property type="evidence" value="ECO:0007669"/>
    <property type="project" value="UniProtKB-SubCell"/>
</dbReference>
<organism evidence="11 12">
    <name type="scientific">Cyclotella cryptica</name>
    <dbReference type="NCBI Taxonomy" id="29204"/>
    <lineage>
        <taxon>Eukaryota</taxon>
        <taxon>Sar</taxon>
        <taxon>Stramenopiles</taxon>
        <taxon>Ochrophyta</taxon>
        <taxon>Bacillariophyta</taxon>
        <taxon>Coscinodiscophyceae</taxon>
        <taxon>Thalassiosirophycidae</taxon>
        <taxon>Stephanodiscales</taxon>
        <taxon>Stephanodiscaceae</taxon>
        <taxon>Cyclotella</taxon>
    </lineage>
</organism>
<dbReference type="EMBL" id="JABMIG020000022">
    <property type="protein sequence ID" value="KAL3802106.1"/>
    <property type="molecule type" value="Genomic_DNA"/>
</dbReference>
<evidence type="ECO:0000256" key="8">
    <source>
        <dbReference type="SAM" id="MobiDB-lite"/>
    </source>
</evidence>
<feature type="transmembrane region" description="Helical" evidence="9">
    <location>
        <begin position="1247"/>
        <end position="1272"/>
    </location>
</feature>
<dbReference type="Pfam" id="PF00005">
    <property type="entry name" value="ABC_tran"/>
    <property type="match status" value="2"/>
</dbReference>
<feature type="transmembrane region" description="Helical" evidence="9">
    <location>
        <begin position="1425"/>
        <end position="1443"/>
    </location>
</feature>
<evidence type="ECO:0000256" key="6">
    <source>
        <dbReference type="ARBA" id="ARBA00022989"/>
    </source>
</evidence>
<evidence type="ECO:0000256" key="5">
    <source>
        <dbReference type="ARBA" id="ARBA00022840"/>
    </source>
</evidence>
<keyword evidence="3 9" id="KW-0812">Transmembrane</keyword>
<feature type="transmembrane region" description="Helical" evidence="9">
    <location>
        <begin position="682"/>
        <end position="702"/>
    </location>
</feature>
<dbReference type="GO" id="GO:0005524">
    <property type="term" value="F:ATP binding"/>
    <property type="evidence" value="ECO:0007669"/>
    <property type="project" value="UniProtKB-KW"/>
</dbReference>
<feature type="transmembrane region" description="Helical" evidence="9">
    <location>
        <begin position="1174"/>
        <end position="1193"/>
    </location>
</feature>
<keyword evidence="5" id="KW-0067">ATP-binding</keyword>
<dbReference type="CDD" id="cd03232">
    <property type="entry name" value="ABCG_PDR_domain2"/>
    <property type="match status" value="1"/>
</dbReference>
<dbReference type="InterPro" id="IPR003439">
    <property type="entry name" value="ABC_transporter-like_ATP-bd"/>
</dbReference>
<evidence type="ECO:0000256" key="1">
    <source>
        <dbReference type="ARBA" id="ARBA00004141"/>
    </source>
</evidence>
<sequence>MASEGNPHGGPPSEPNATNDPLADSVTTQHHSNVTSSRPPSNLTPSQQLALSHLLNLCASNNLSINPHLRLAILGEELYDESACKGSAVSRRNLSKRESLLGSLIASRQTDLEAEYLSDTARQVREKLELLERSDISMEVRVKGGGYAVTVPTASSTKGIETVASGALMGLAERLRGLLTCSGGGGAKEETKVIMDGVNLFLEEGKMYLVLGAPGSGKSTLLKMIAGLLPTSSKSTLSGSVTVNGAASTDRSLVWSNIVSYVDQIDRLYGYLTVKETMEFAYNCRMGGTHAGARIKDINNADVQKLIAELDKEGFIVETVLQAIGLKRVKDTFVGNDKVRGVSGGQRKRVTVGEMMCVASQVQMYDEISTGLDASTTFDIVKLIGEINRMKKSIKLISLLQPPPETVALFDEIILLDEGRVIFAGPVDKITAHFKSLGYFQPDRMDLADWLQCLPTKDGADFLTPSEEGEPPRAHLTNEEFVQKFNQSAHGQATVAKLEAPVAEEKVSFMKHEMFRQRYANSSWRSIKVVFRREFLLWWRDKYQRKARLIQDIFMGIIVGTVFWQTSDPQTAMGVIFQCVFFVSLGAMLKIGPQIETRGVFYKEQDANFYPTWTFVLARALAGLPTSIQDSFIYGSIVYWFAGFTVAPGNYFVFILLMLLAAFTSGLMFSIFSAIIKDRPTVQASMSIAIIVMVLFSGFTVQPDVIPDYYIWIYWINMFAWVIRAVVINEYQSEEYSEVILDDGTTQGDAILERFGFTFQGEAFGYEWVWYTVLFCIGICILSLATSVICLNKVRFATGKTAPAGAKVEDDKEDVVDTIQNVSLPVKGATLTFKDIHYTVTASTSKDKLELLKGVSGYFASGKMTALMGSSGAGKTTLMDVLSLRKQSGEVTGEVYLNGFPQDPDAFRRCAGYVEQFDTQSPQLTIRETVEFSAKMRLDESIPMETKQKFVDQVLEMLELDSQADLLVGSDSMGGLSFEQKKRLSIAVELAANPSILFLDEPTSGLDARAAGIVMRGMRRIADSGIAVVATIHQPSVAIFNSFDNLLLLKAGGETVFFGDLGKDSCNLIEYLEGYDSTPEIKTGENPATWMLSCIGAGSAAGAGSFDYARAYATSALATDCAEKIDKFNCNPDEINKIVFPSKYATSNTFQMKEVYKKLSTIYWRSPSYNRVRLFVSAIVALLFGSVFASQRVPTNEGDMNSRVTSIYITALFLAVNAQNTVLPVFEMERNMFYRHKAALMYDQRAINMAFFLCEVPFIALASAIFCCLWYFTVGFAIDAAKFFWYYLFMTLSLAVYTYAGQGLMSVLRDSVTAQGVGSIFIGMSSIFGGVLIRPQSINNFWIWAYWTFPLHYILEGLMVSQFENDTTPITPSYGSEYYDYVRETYCPEVPVGSQLPSDCTGTAEDWLYISFGGFWVPENLPWNVLYLLGAVIVAKILSLYGLTSKNYLAT</sequence>
<keyword evidence="7 9" id="KW-0472">Membrane</keyword>
<evidence type="ECO:0000256" key="7">
    <source>
        <dbReference type="ARBA" id="ARBA00023136"/>
    </source>
</evidence>
<feature type="transmembrane region" description="Helical" evidence="9">
    <location>
        <begin position="651"/>
        <end position="676"/>
    </location>
</feature>
<dbReference type="InterPro" id="IPR027417">
    <property type="entry name" value="P-loop_NTPase"/>
</dbReference>
<feature type="transmembrane region" description="Helical" evidence="9">
    <location>
        <begin position="1312"/>
        <end position="1333"/>
    </location>
</feature>